<dbReference type="RefSeq" id="WP_207288826.1">
    <property type="nucleotide sequence ID" value="NZ_CP071462.1"/>
</dbReference>
<dbReference type="InterPro" id="IPR006015">
    <property type="entry name" value="Universal_stress_UspA"/>
</dbReference>
<accession>A0A8A2VM27</accession>
<dbReference type="KEGG" id="hakz:J0X25_17855"/>
<protein>
    <submittedName>
        <fullName evidence="3">Universal stress protein</fullName>
    </submittedName>
</protein>
<evidence type="ECO:0000313" key="3">
    <source>
        <dbReference type="EMBL" id="QSW99218.1"/>
    </source>
</evidence>
<feature type="domain" description="UspA" evidence="2">
    <location>
        <begin position="3"/>
        <end position="143"/>
    </location>
</feature>
<dbReference type="InterPro" id="IPR006016">
    <property type="entry name" value="UspA"/>
</dbReference>
<comment type="similarity">
    <text evidence="1">Belongs to the universal stress protein A family.</text>
</comment>
<name>A0A8A2VM27_9EURY</name>
<dbReference type="EMBL" id="CP071462">
    <property type="protein sequence ID" value="QSW99218.1"/>
    <property type="molecule type" value="Genomic_DNA"/>
</dbReference>
<dbReference type="GeneID" id="63189210"/>
<dbReference type="PANTHER" id="PTHR46268:SF24">
    <property type="entry name" value="UNIVERSAL STRESS PROTEIN"/>
    <property type="match status" value="1"/>
</dbReference>
<organism evidence="3 4">
    <name type="scientific">Haloterrigena alkaliphila</name>
    <dbReference type="NCBI Taxonomy" id="2816475"/>
    <lineage>
        <taxon>Archaea</taxon>
        <taxon>Methanobacteriati</taxon>
        <taxon>Methanobacteriota</taxon>
        <taxon>Stenosarchaea group</taxon>
        <taxon>Halobacteria</taxon>
        <taxon>Halobacteriales</taxon>
        <taxon>Natrialbaceae</taxon>
        <taxon>Haloterrigena</taxon>
    </lineage>
</organism>
<keyword evidence="4" id="KW-1185">Reference proteome</keyword>
<dbReference type="InterPro" id="IPR014729">
    <property type="entry name" value="Rossmann-like_a/b/a_fold"/>
</dbReference>
<dbReference type="CDD" id="cd23659">
    <property type="entry name" value="USP_At3g01520-like"/>
    <property type="match status" value="1"/>
</dbReference>
<dbReference type="Gene3D" id="3.40.50.620">
    <property type="entry name" value="HUPs"/>
    <property type="match status" value="1"/>
</dbReference>
<dbReference type="PANTHER" id="PTHR46268">
    <property type="entry name" value="STRESS RESPONSE PROTEIN NHAX"/>
    <property type="match status" value="1"/>
</dbReference>
<dbReference type="Proteomes" id="UP000663203">
    <property type="component" value="Chromosome"/>
</dbReference>
<dbReference type="SUPFAM" id="SSF52402">
    <property type="entry name" value="Adenine nucleotide alpha hydrolases-like"/>
    <property type="match status" value="1"/>
</dbReference>
<reference evidence="3 4" key="1">
    <citation type="submission" date="2021-03" db="EMBL/GenBank/DDBJ databases">
        <title>Haloterrigena longa sp. nov. and Haloterrigena limicola sp. nov., extremely halophilic archaea isolated from a salt lake.</title>
        <authorList>
            <person name="Henglin C."/>
        </authorList>
    </citation>
    <scope>NUCLEOTIDE SEQUENCE [LARGE SCALE GENOMIC DNA]</scope>
    <source>
        <strain evidence="3 4">KZCA68</strain>
    </source>
</reference>
<dbReference type="AlphaFoldDB" id="A0A8A2VM27"/>
<evidence type="ECO:0000313" key="4">
    <source>
        <dbReference type="Proteomes" id="UP000663203"/>
    </source>
</evidence>
<dbReference type="PRINTS" id="PR01438">
    <property type="entry name" value="UNVRSLSTRESS"/>
</dbReference>
<gene>
    <name evidence="3" type="ORF">J0X25_17855</name>
</gene>
<proteinExistence type="inferred from homology"/>
<sequence>MPSRVLVPFDDSERAREALEYAVDLFPDGEFVALTVVDTSSVPAIPNTATDDDEVSEAVENVFGDVEERLAVPERLAAERDVRIETRTRLGAPAQEIVEFVETEDVDHVVMGSRGRSGVKRLLLGSVAEVVVRHSPVPVTVVR</sequence>
<evidence type="ECO:0000256" key="1">
    <source>
        <dbReference type="ARBA" id="ARBA00008791"/>
    </source>
</evidence>
<dbReference type="Pfam" id="PF00582">
    <property type="entry name" value="Usp"/>
    <property type="match status" value="1"/>
</dbReference>
<evidence type="ECO:0000259" key="2">
    <source>
        <dbReference type="Pfam" id="PF00582"/>
    </source>
</evidence>